<dbReference type="RefSeq" id="XP_007924405.1">
    <property type="nucleotide sequence ID" value="XM_007926214.1"/>
</dbReference>
<dbReference type="KEGG" id="pfj:MYCFIDRAFT_172833"/>
<accession>M3AGT9</accession>
<evidence type="ECO:0000313" key="3">
    <source>
        <dbReference type="Proteomes" id="UP000016932"/>
    </source>
</evidence>
<evidence type="ECO:0000256" key="1">
    <source>
        <dbReference type="SAM" id="MobiDB-lite"/>
    </source>
</evidence>
<gene>
    <name evidence="2" type="ORF">MYCFIDRAFT_172833</name>
</gene>
<reference evidence="2 3" key="1">
    <citation type="journal article" date="2012" name="PLoS Pathog.">
        <title>Diverse lifestyles and strategies of plant pathogenesis encoded in the genomes of eighteen Dothideomycetes fungi.</title>
        <authorList>
            <person name="Ohm R.A."/>
            <person name="Feau N."/>
            <person name="Henrissat B."/>
            <person name="Schoch C.L."/>
            <person name="Horwitz B.A."/>
            <person name="Barry K.W."/>
            <person name="Condon B.J."/>
            <person name="Copeland A.C."/>
            <person name="Dhillon B."/>
            <person name="Glaser F."/>
            <person name="Hesse C.N."/>
            <person name="Kosti I."/>
            <person name="LaButti K."/>
            <person name="Lindquist E.A."/>
            <person name="Lucas S."/>
            <person name="Salamov A.A."/>
            <person name="Bradshaw R.E."/>
            <person name="Ciuffetti L."/>
            <person name="Hamelin R.C."/>
            <person name="Kema G.H.J."/>
            <person name="Lawrence C."/>
            <person name="Scott J.A."/>
            <person name="Spatafora J.W."/>
            <person name="Turgeon B.G."/>
            <person name="de Wit P.J.G.M."/>
            <person name="Zhong S."/>
            <person name="Goodwin S.B."/>
            <person name="Grigoriev I.V."/>
        </authorList>
    </citation>
    <scope>NUCLEOTIDE SEQUENCE [LARGE SCALE GENOMIC DNA]</scope>
    <source>
        <strain evidence="2 3">CIRAD86</strain>
    </source>
</reference>
<organism evidence="2 3">
    <name type="scientific">Pseudocercospora fijiensis (strain CIRAD86)</name>
    <name type="common">Black leaf streak disease fungus</name>
    <name type="synonym">Mycosphaerella fijiensis</name>
    <dbReference type="NCBI Taxonomy" id="383855"/>
    <lineage>
        <taxon>Eukaryota</taxon>
        <taxon>Fungi</taxon>
        <taxon>Dikarya</taxon>
        <taxon>Ascomycota</taxon>
        <taxon>Pezizomycotina</taxon>
        <taxon>Dothideomycetes</taxon>
        <taxon>Dothideomycetidae</taxon>
        <taxon>Mycosphaerellales</taxon>
        <taxon>Mycosphaerellaceae</taxon>
        <taxon>Pseudocercospora</taxon>
    </lineage>
</organism>
<dbReference type="HOGENOM" id="CLU_1251149_0_0_1"/>
<keyword evidence="3" id="KW-1185">Reference proteome</keyword>
<dbReference type="EMBL" id="KB446557">
    <property type="protein sequence ID" value="EME83756.1"/>
    <property type="molecule type" value="Genomic_DNA"/>
</dbReference>
<dbReference type="GeneID" id="19332870"/>
<evidence type="ECO:0000313" key="2">
    <source>
        <dbReference type="EMBL" id="EME83756.1"/>
    </source>
</evidence>
<feature type="region of interest" description="Disordered" evidence="1">
    <location>
        <begin position="163"/>
        <end position="198"/>
    </location>
</feature>
<dbReference type="OrthoDB" id="3649062at2759"/>
<name>M3AGT9_PSEFD</name>
<dbReference type="Proteomes" id="UP000016932">
    <property type="component" value="Unassembled WGS sequence"/>
</dbReference>
<protein>
    <submittedName>
        <fullName evidence="2">Uncharacterized protein</fullName>
    </submittedName>
</protein>
<feature type="compositionally biased region" description="Polar residues" evidence="1">
    <location>
        <begin position="177"/>
        <end position="197"/>
    </location>
</feature>
<sequence>MWGGEANERKARSGLCDRSLHLNLKIFERDFDPETWKRLLGADHRVQSISNGFVEEPAYGREYYRGYYLLRMLEGCVELHEPKAHPGRFTNHLAGLVRHDGEIHLMDSVLGDGFQGGSSERYLRLVMNRTEEDFGGLRDLWFNATNGIGSERGALALRMDAQTPSTPIRDDKEPKQDSLNFSSRAHQSSANPNSALKSCTHIDLPTTQNLSNHTPSKSNTF</sequence>
<dbReference type="AlphaFoldDB" id="M3AGT9"/>
<dbReference type="VEuPathDB" id="FungiDB:MYCFIDRAFT_172833"/>
<proteinExistence type="predicted"/>